<dbReference type="RefSeq" id="WP_344263801.1">
    <property type="nucleotide sequence ID" value="NZ_BAAAMR010000012.1"/>
</dbReference>
<protein>
    <submittedName>
        <fullName evidence="2">Uncharacterized protein</fullName>
    </submittedName>
</protein>
<reference evidence="2 3" key="1">
    <citation type="journal article" date="2019" name="Int. J. Syst. Evol. Microbiol.">
        <title>The Global Catalogue of Microorganisms (GCM) 10K type strain sequencing project: providing services to taxonomists for standard genome sequencing and annotation.</title>
        <authorList>
            <consortium name="The Broad Institute Genomics Platform"/>
            <consortium name="The Broad Institute Genome Sequencing Center for Infectious Disease"/>
            <person name="Wu L."/>
            <person name="Ma J."/>
        </authorList>
    </citation>
    <scope>NUCLEOTIDE SEQUENCE [LARGE SCALE GENOMIC DNA]</scope>
    <source>
        <strain evidence="2 3">JCM 13850</strain>
    </source>
</reference>
<feature type="compositionally biased region" description="Basic and acidic residues" evidence="1">
    <location>
        <begin position="1"/>
        <end position="15"/>
    </location>
</feature>
<feature type="region of interest" description="Disordered" evidence="1">
    <location>
        <begin position="1"/>
        <end position="50"/>
    </location>
</feature>
<dbReference type="EMBL" id="BAAAMR010000012">
    <property type="protein sequence ID" value="GAA2128562.1"/>
    <property type="molecule type" value="Genomic_DNA"/>
</dbReference>
<accession>A0ABN2YJU5</accession>
<evidence type="ECO:0000313" key="3">
    <source>
        <dbReference type="Proteomes" id="UP001501020"/>
    </source>
</evidence>
<gene>
    <name evidence="2" type="ORF">GCM10009727_19270</name>
</gene>
<comment type="caution">
    <text evidence="2">The sequence shown here is derived from an EMBL/GenBank/DDBJ whole genome shotgun (WGS) entry which is preliminary data.</text>
</comment>
<name>A0ABN2YJU5_9ACTN</name>
<organism evidence="2 3">
    <name type="scientific">Actinomadura napierensis</name>
    <dbReference type="NCBI Taxonomy" id="267854"/>
    <lineage>
        <taxon>Bacteria</taxon>
        <taxon>Bacillati</taxon>
        <taxon>Actinomycetota</taxon>
        <taxon>Actinomycetes</taxon>
        <taxon>Streptosporangiales</taxon>
        <taxon>Thermomonosporaceae</taxon>
        <taxon>Actinomadura</taxon>
    </lineage>
</organism>
<sequence length="50" mass="5406">MRVEDYVDGDDHAVRAELPGIDPDKDGEGIGPALRSDALAASGAERRRER</sequence>
<evidence type="ECO:0000256" key="1">
    <source>
        <dbReference type="SAM" id="MobiDB-lite"/>
    </source>
</evidence>
<proteinExistence type="predicted"/>
<keyword evidence="3" id="KW-1185">Reference proteome</keyword>
<dbReference type="Proteomes" id="UP001501020">
    <property type="component" value="Unassembled WGS sequence"/>
</dbReference>
<evidence type="ECO:0000313" key="2">
    <source>
        <dbReference type="EMBL" id="GAA2128562.1"/>
    </source>
</evidence>